<accession>A0ABQ1V8T6</accession>
<dbReference type="EMBL" id="BMIU01000021">
    <property type="protein sequence ID" value="GGF44110.1"/>
    <property type="molecule type" value="Genomic_DNA"/>
</dbReference>
<comment type="caution">
    <text evidence="1">The sequence shown here is derived from an EMBL/GenBank/DDBJ whole genome shotgun (WGS) entry which is preliminary data.</text>
</comment>
<name>A0ABQ1V8T6_9BACT</name>
<proteinExistence type="predicted"/>
<organism evidence="1 2">
    <name type="scientific">Echinicola rosea</name>
    <dbReference type="NCBI Taxonomy" id="1807691"/>
    <lineage>
        <taxon>Bacteria</taxon>
        <taxon>Pseudomonadati</taxon>
        <taxon>Bacteroidota</taxon>
        <taxon>Cytophagia</taxon>
        <taxon>Cytophagales</taxon>
        <taxon>Cyclobacteriaceae</taxon>
        <taxon>Echinicola</taxon>
    </lineage>
</organism>
<dbReference type="Proteomes" id="UP000647339">
    <property type="component" value="Unassembled WGS sequence"/>
</dbReference>
<protein>
    <submittedName>
        <fullName evidence="1">Uncharacterized protein</fullName>
    </submittedName>
</protein>
<reference evidence="2" key="1">
    <citation type="journal article" date="2019" name="Int. J. Syst. Evol. Microbiol.">
        <title>The Global Catalogue of Microorganisms (GCM) 10K type strain sequencing project: providing services to taxonomists for standard genome sequencing and annotation.</title>
        <authorList>
            <consortium name="The Broad Institute Genomics Platform"/>
            <consortium name="The Broad Institute Genome Sequencing Center for Infectious Disease"/>
            <person name="Wu L."/>
            <person name="Ma J."/>
        </authorList>
    </citation>
    <scope>NUCLEOTIDE SEQUENCE [LARGE SCALE GENOMIC DNA]</scope>
    <source>
        <strain evidence="2">CGMCC 1.15407</strain>
    </source>
</reference>
<evidence type="ECO:0000313" key="1">
    <source>
        <dbReference type="EMBL" id="GGF44110.1"/>
    </source>
</evidence>
<gene>
    <name evidence="1" type="ORF">GCM10011339_35760</name>
</gene>
<sequence length="55" mass="6008">MGKDIHPFLCIGCHAEGPVAQKSTEQANAQYDKQAEKANMAKCGINMFQAFKHGL</sequence>
<evidence type="ECO:0000313" key="2">
    <source>
        <dbReference type="Proteomes" id="UP000647339"/>
    </source>
</evidence>
<keyword evidence="2" id="KW-1185">Reference proteome</keyword>